<feature type="compositionally biased region" description="Polar residues" evidence="1">
    <location>
        <begin position="439"/>
        <end position="452"/>
    </location>
</feature>
<dbReference type="PROSITE" id="PS51207">
    <property type="entry name" value="PXA"/>
    <property type="match status" value="1"/>
</dbReference>
<dbReference type="Proteomes" id="UP001626550">
    <property type="component" value="Unassembled WGS sequence"/>
</dbReference>
<dbReference type="EMBL" id="JBJKFK010001199">
    <property type="protein sequence ID" value="KAL3313765.1"/>
    <property type="molecule type" value="Genomic_DNA"/>
</dbReference>
<feature type="region of interest" description="Disordered" evidence="1">
    <location>
        <begin position="414"/>
        <end position="452"/>
    </location>
</feature>
<name>A0ABD2Q2P5_9PLAT</name>
<protein>
    <submittedName>
        <fullName evidence="3">Sorting nexin-14</fullName>
    </submittedName>
</protein>
<feature type="domain" description="PXA" evidence="2">
    <location>
        <begin position="1"/>
        <end position="204"/>
    </location>
</feature>
<reference evidence="3 4" key="1">
    <citation type="submission" date="2024-11" db="EMBL/GenBank/DDBJ databases">
        <title>Adaptive evolution of stress response genes in parasites aligns with host niche diversity.</title>
        <authorList>
            <person name="Hahn C."/>
            <person name="Resl P."/>
        </authorList>
    </citation>
    <scope>NUCLEOTIDE SEQUENCE [LARGE SCALE GENOMIC DNA]</scope>
    <source>
        <strain evidence="3">EGGRZ-B1_66</strain>
        <tissue evidence="3">Body</tissue>
    </source>
</reference>
<evidence type="ECO:0000313" key="3">
    <source>
        <dbReference type="EMBL" id="KAL3313765.1"/>
    </source>
</evidence>
<dbReference type="Pfam" id="PF02194">
    <property type="entry name" value="PXA"/>
    <property type="match status" value="1"/>
</dbReference>
<dbReference type="InterPro" id="IPR003114">
    <property type="entry name" value="Phox_assoc"/>
</dbReference>
<evidence type="ECO:0000256" key="1">
    <source>
        <dbReference type="SAM" id="MobiDB-lite"/>
    </source>
</evidence>
<organism evidence="3 4">
    <name type="scientific">Cichlidogyrus casuarinus</name>
    <dbReference type="NCBI Taxonomy" id="1844966"/>
    <lineage>
        <taxon>Eukaryota</taxon>
        <taxon>Metazoa</taxon>
        <taxon>Spiralia</taxon>
        <taxon>Lophotrochozoa</taxon>
        <taxon>Platyhelminthes</taxon>
        <taxon>Monogenea</taxon>
        <taxon>Monopisthocotylea</taxon>
        <taxon>Dactylogyridea</taxon>
        <taxon>Ancyrocephalidae</taxon>
        <taxon>Cichlidogyrus</taxon>
    </lineage>
</organism>
<dbReference type="PANTHER" id="PTHR22775:SF3">
    <property type="entry name" value="SORTING NEXIN-13"/>
    <property type="match status" value="1"/>
</dbReference>
<dbReference type="SMART" id="SM00313">
    <property type="entry name" value="PXA"/>
    <property type="match status" value="1"/>
</dbReference>
<evidence type="ECO:0000313" key="4">
    <source>
        <dbReference type="Proteomes" id="UP001626550"/>
    </source>
</evidence>
<accession>A0ABD2Q2P5</accession>
<comment type="caution">
    <text evidence="3">The sequence shown here is derived from an EMBL/GenBank/DDBJ whole genome shotgun (WGS) entry which is preliminary data.</text>
</comment>
<proteinExistence type="predicted"/>
<sequence>MVVNEALTKFVDALYERFFESWYKVISDDADFPTEFKINVQHIFARLNKSFEEGQAIEILFSELPRLFLTHASHLLTLQNSNNTSYAPEEILVKLGPHLHSAVYSRQAEIDYLRSITYKLLPKLLKAPGVNSAKYLSKSLNSASSDSFCNYRRKDFSSNPLFLDALAALLDEIVVVAILLPMMDNISQSDFLNRMVILSLDSTPTNVTSVDNSQAMILSSYVSMWSQWLAQKRSTTIDRVMKRQDSFYSFQQFAKNNGLIQLLSFFTLYTDVNDRLADLVPSEERCLQFKQSVQELLDLTISDGDTDFLSSQHEIRLPRNFIHSVRACVQDPDPSSILQLKHTAPWLSAYHVIAQIIEERYLSMYYESPEYLAVRSYRSAQSSSMSKSSSEQNARPKSSIFTFSPLKLMSCSANLEVPDPQPEEQTGKSIAGIFRRLSPSPTDKSLSTSPSQ</sequence>
<gene>
    <name evidence="3" type="primary">SNX14</name>
    <name evidence="3" type="ORF">Ciccas_007628</name>
</gene>
<dbReference type="PANTHER" id="PTHR22775">
    <property type="entry name" value="SORTING NEXIN"/>
    <property type="match status" value="1"/>
</dbReference>
<keyword evidence="4" id="KW-1185">Reference proteome</keyword>
<evidence type="ECO:0000259" key="2">
    <source>
        <dbReference type="PROSITE" id="PS51207"/>
    </source>
</evidence>
<dbReference type="AlphaFoldDB" id="A0ABD2Q2P5"/>